<dbReference type="eggNOG" id="KOG2089">
    <property type="taxonomic scope" value="Eukaryota"/>
</dbReference>
<dbReference type="PANTHER" id="PTHR11804:SF84">
    <property type="entry name" value="SACCHAROLYSIN"/>
    <property type="match status" value="1"/>
</dbReference>
<accession>Q6CV20</accession>
<dbReference type="HOGENOM" id="CLU_001805_1_2_1"/>
<dbReference type="SUPFAM" id="SSF55486">
    <property type="entry name" value="Metalloproteases ('zincins'), catalytic domain"/>
    <property type="match status" value="1"/>
</dbReference>
<dbReference type="OMA" id="KNFQSAM"/>
<protein>
    <submittedName>
        <fullName evidence="9">KLLA0C00572p</fullName>
    </submittedName>
</protein>
<evidence type="ECO:0000256" key="2">
    <source>
        <dbReference type="ARBA" id="ARBA00022670"/>
    </source>
</evidence>
<name>Q6CV20_KLULA</name>
<keyword evidence="5 7" id="KW-0862">Zinc</keyword>
<gene>
    <name evidence="9" type="ORF">KLLA0_C00572g</name>
</gene>
<dbReference type="Proteomes" id="UP000000598">
    <property type="component" value="Chromosome C"/>
</dbReference>
<dbReference type="InterPro" id="IPR024077">
    <property type="entry name" value="Neurolysin/TOP_dom2"/>
</dbReference>
<dbReference type="Pfam" id="PF01432">
    <property type="entry name" value="Peptidase_M3"/>
    <property type="match status" value="1"/>
</dbReference>
<dbReference type="GO" id="GO:0006518">
    <property type="term" value="P:peptide metabolic process"/>
    <property type="evidence" value="ECO:0007669"/>
    <property type="project" value="TreeGrafter"/>
</dbReference>
<dbReference type="Gene3D" id="1.20.1050.40">
    <property type="entry name" value="Endopeptidase. Chain P, domain 1"/>
    <property type="match status" value="1"/>
</dbReference>
<comment type="cofactor">
    <cofactor evidence="7">
        <name>Zn(2+)</name>
        <dbReference type="ChEBI" id="CHEBI:29105"/>
    </cofactor>
    <text evidence="7">Binds 1 zinc ion.</text>
</comment>
<comment type="similarity">
    <text evidence="1 7">Belongs to the peptidase M3 family.</text>
</comment>
<keyword evidence="3 7" id="KW-0479">Metal-binding</keyword>
<dbReference type="GO" id="GO:0005758">
    <property type="term" value="C:mitochondrial intermembrane space"/>
    <property type="evidence" value="ECO:0007669"/>
    <property type="project" value="TreeGrafter"/>
</dbReference>
<dbReference type="Gene3D" id="3.40.390.10">
    <property type="entry name" value="Collagenase (Catalytic Domain)"/>
    <property type="match status" value="1"/>
</dbReference>
<dbReference type="InterPro" id="IPR024080">
    <property type="entry name" value="Neurolysin/TOP_N"/>
</dbReference>
<evidence type="ECO:0000313" key="10">
    <source>
        <dbReference type="Proteomes" id="UP000000598"/>
    </source>
</evidence>
<dbReference type="InParanoid" id="Q6CV20"/>
<keyword evidence="2 7" id="KW-0645">Protease</keyword>
<dbReference type="InterPro" id="IPR024079">
    <property type="entry name" value="MetalloPept_cat_dom_sf"/>
</dbReference>
<keyword evidence="6 7" id="KW-0482">Metalloprotease</keyword>
<keyword evidence="4 7" id="KW-0378">Hydrolase</keyword>
<dbReference type="EMBL" id="CR382123">
    <property type="protein sequence ID" value="CAH01070.1"/>
    <property type="molecule type" value="Genomic_DNA"/>
</dbReference>
<proteinExistence type="inferred from homology"/>
<evidence type="ECO:0000256" key="4">
    <source>
        <dbReference type="ARBA" id="ARBA00022801"/>
    </source>
</evidence>
<dbReference type="AlphaFoldDB" id="Q6CV20"/>
<dbReference type="STRING" id="284590.Q6CV20"/>
<dbReference type="CDD" id="cd06455">
    <property type="entry name" value="M3A_TOP"/>
    <property type="match status" value="1"/>
</dbReference>
<dbReference type="GO" id="GO:0006508">
    <property type="term" value="P:proteolysis"/>
    <property type="evidence" value="ECO:0007669"/>
    <property type="project" value="UniProtKB-KW"/>
</dbReference>
<dbReference type="PANTHER" id="PTHR11804">
    <property type="entry name" value="PROTEASE M3 THIMET OLIGOPEPTIDASE-RELATED"/>
    <property type="match status" value="1"/>
</dbReference>
<dbReference type="GO" id="GO:0046872">
    <property type="term" value="F:metal ion binding"/>
    <property type="evidence" value="ECO:0007669"/>
    <property type="project" value="UniProtKB-UniRule"/>
</dbReference>
<reference evidence="9 10" key="1">
    <citation type="journal article" date="2004" name="Nature">
        <title>Genome evolution in yeasts.</title>
        <authorList>
            <consortium name="Genolevures"/>
            <person name="Dujon B."/>
            <person name="Sherman D."/>
            <person name="Fischer G."/>
            <person name="Durrens P."/>
            <person name="Casaregola S."/>
            <person name="Lafontaine I."/>
            <person name="de Montigny J."/>
            <person name="Marck C."/>
            <person name="Neuveglise C."/>
            <person name="Talla E."/>
            <person name="Goffard N."/>
            <person name="Frangeul L."/>
            <person name="Aigle M."/>
            <person name="Anthouard V."/>
            <person name="Babour A."/>
            <person name="Barbe V."/>
            <person name="Barnay S."/>
            <person name="Blanchin S."/>
            <person name="Beckerich J.M."/>
            <person name="Beyne E."/>
            <person name="Bleykasten C."/>
            <person name="Boisrame A."/>
            <person name="Boyer J."/>
            <person name="Cattolico L."/>
            <person name="Confanioleri F."/>
            <person name="de Daruvar A."/>
            <person name="Despons L."/>
            <person name="Fabre E."/>
            <person name="Fairhead C."/>
            <person name="Ferry-Dumazet H."/>
            <person name="Groppi A."/>
            <person name="Hantraye F."/>
            <person name="Hennequin C."/>
            <person name="Jauniaux N."/>
            <person name="Joyet P."/>
            <person name="Kachouri R."/>
            <person name="Kerrest A."/>
            <person name="Koszul R."/>
            <person name="Lemaire M."/>
            <person name="Lesur I."/>
            <person name="Ma L."/>
            <person name="Muller H."/>
            <person name="Nicaud J.M."/>
            <person name="Nikolski M."/>
            <person name="Oztas S."/>
            <person name="Ozier-Kalogeropoulos O."/>
            <person name="Pellenz S."/>
            <person name="Potier S."/>
            <person name="Richard G.F."/>
            <person name="Straub M.L."/>
            <person name="Suleau A."/>
            <person name="Swennene D."/>
            <person name="Tekaia F."/>
            <person name="Wesolowski-Louvel M."/>
            <person name="Westhof E."/>
            <person name="Wirth B."/>
            <person name="Zeniou-Meyer M."/>
            <person name="Zivanovic I."/>
            <person name="Bolotin-Fukuhara M."/>
            <person name="Thierry A."/>
            <person name="Bouchier C."/>
            <person name="Caudron B."/>
            <person name="Scarpelli C."/>
            <person name="Gaillardin C."/>
            <person name="Weissenbach J."/>
            <person name="Wincker P."/>
            <person name="Souciet J.L."/>
        </authorList>
    </citation>
    <scope>NUCLEOTIDE SEQUENCE [LARGE SCALE GENOMIC DNA]</scope>
    <source>
        <strain evidence="10">ATCC 8585 / CBS 2359 / DSM 70799 / NBRC 1267 / NRRL Y-1140 / WM37</strain>
    </source>
</reference>
<evidence type="ECO:0000256" key="3">
    <source>
        <dbReference type="ARBA" id="ARBA00022723"/>
    </source>
</evidence>
<evidence type="ECO:0000313" key="9">
    <source>
        <dbReference type="EMBL" id="CAH01070.1"/>
    </source>
</evidence>
<dbReference type="PaxDb" id="284590-Q6CV20"/>
<evidence type="ECO:0000256" key="1">
    <source>
        <dbReference type="ARBA" id="ARBA00006040"/>
    </source>
</evidence>
<dbReference type="FunCoup" id="Q6CV20">
    <property type="interactions" value="774"/>
</dbReference>
<evidence type="ECO:0000256" key="7">
    <source>
        <dbReference type="RuleBase" id="RU003435"/>
    </source>
</evidence>
<evidence type="ECO:0000256" key="6">
    <source>
        <dbReference type="ARBA" id="ARBA00023049"/>
    </source>
</evidence>
<dbReference type="InterPro" id="IPR045090">
    <property type="entry name" value="Pept_M3A_M3B"/>
</dbReference>
<dbReference type="InterPro" id="IPR001567">
    <property type="entry name" value="Pept_M3A_M3B_dom"/>
</dbReference>
<evidence type="ECO:0000259" key="8">
    <source>
        <dbReference type="Pfam" id="PF01432"/>
    </source>
</evidence>
<organism evidence="9 10">
    <name type="scientific">Kluyveromyces lactis (strain ATCC 8585 / CBS 2359 / DSM 70799 / NBRC 1267 / NRRL Y-1140 / WM37)</name>
    <name type="common">Yeast</name>
    <name type="synonym">Candida sphaerica</name>
    <dbReference type="NCBI Taxonomy" id="284590"/>
    <lineage>
        <taxon>Eukaryota</taxon>
        <taxon>Fungi</taxon>
        <taxon>Dikarya</taxon>
        <taxon>Ascomycota</taxon>
        <taxon>Saccharomycotina</taxon>
        <taxon>Saccharomycetes</taxon>
        <taxon>Saccharomycetales</taxon>
        <taxon>Saccharomycetaceae</taxon>
        <taxon>Kluyveromyces</taxon>
    </lineage>
</organism>
<dbReference type="KEGG" id="kla:KLLA0_C00572g"/>
<keyword evidence="10" id="KW-1185">Reference proteome</keyword>
<dbReference type="Gene3D" id="1.10.1370.10">
    <property type="entry name" value="Neurolysin, domain 3"/>
    <property type="match status" value="1"/>
</dbReference>
<dbReference type="GO" id="GO:0004222">
    <property type="term" value="F:metalloendopeptidase activity"/>
    <property type="evidence" value="ECO:0007669"/>
    <property type="project" value="InterPro"/>
</dbReference>
<dbReference type="FunFam" id="3.40.390.10:FF:000006">
    <property type="entry name" value="Thimet oligopeptidase 1"/>
    <property type="match status" value="1"/>
</dbReference>
<dbReference type="MEROPS" id="M03.003"/>
<feature type="domain" description="Peptidase M3A/M3B catalytic" evidence="8">
    <location>
        <begin position="256"/>
        <end position="711"/>
    </location>
</feature>
<sequence length="712" mass="82692">MRNVLANLRFKSATSLVVIPTLAFASFQFNAIRSIMTKTDFVVPQAAPSWNYTTEELLKQTHEAIDSSNELLDSLESISNPSVENFVTPYLHHENTISPLFNQLTFLQHVSSDKELRDTSTKVTELIENFGIESSLRFKLFRQFDIVWNQLKDDAQFKKDHFEIYKFVEKCHKDFLRSGLNLPEEQRDKVKEIKKKISNNSLQFSKNLGEQNEFITFTKEELIGVSENVMKQFETVDEDGITKYKVTFKYPDIFPVLKSAKNAETRKRAFIGDQNKVPQNEALFLETLQLRNDLAELLNYDSYADYNLDIKMAKKEEAVLTFLNDLKNKLKPLGEKELTKLKNLKEEECKELNTPYDRRYYIWDNRYYDNQYLKKNFQIDEEKIAEYFPLESTIKGMLQIYETVLKLKFIEEDNGDTWHPDVKKLSVWKMDDNFPSFVGWIYFDLHPREGKYGHAANFGISSSFLKSDGSRSYPVTALVCNFSKPTKDKPALLKHSELTTFFHELGHGIHDLVGGNDIGRFNGPSATPWDFVEAPSQMLEFWTWNKKELKSLSKHYQTEEKIPDSLLDSLVRTKHINGALFALRQLHFGLFDMKVHTTKDISKLNVTELWNSLREEICLIDNGDIQTKGFNSFGHIMSDSYSAGYYGYMWADVFASDMYYTKFLEDPLNSDVGVQYRDIILARGGLYEIEDNLTEFLGRKPNNKAFLKELGL</sequence>
<evidence type="ECO:0000256" key="5">
    <source>
        <dbReference type="ARBA" id="ARBA00022833"/>
    </source>
</evidence>